<gene>
    <name evidence="1" type="ORF">C1I63_01945</name>
</gene>
<dbReference type="RefSeq" id="WP_107573566.1">
    <property type="nucleotide sequence ID" value="NZ_PZPL01000001.1"/>
</dbReference>
<name>A0A2T4UQD4_9MICO</name>
<keyword evidence="2" id="KW-1185">Reference proteome</keyword>
<reference evidence="1 2" key="1">
    <citation type="submission" date="2018-03" db="EMBL/GenBank/DDBJ databases">
        <title>Bacteriophage NCPPB3778 and a type I-E CRISPR drive the evolution of the US Biological Select Agent, Rathayibacter toxicus.</title>
        <authorList>
            <person name="Davis E.W.II."/>
            <person name="Tabima J.F."/>
            <person name="Weisberg A.J."/>
            <person name="Dantas Lopes L."/>
            <person name="Wiseman M.S."/>
            <person name="Wiseman M.S."/>
            <person name="Pupko T."/>
            <person name="Belcher M.S."/>
            <person name="Sechler A.J."/>
            <person name="Tancos M.A."/>
            <person name="Schroeder B.K."/>
            <person name="Murray T.D."/>
            <person name="Luster D.G."/>
            <person name="Schneider W.L."/>
            <person name="Rogers E."/>
            <person name="Andreote F.D."/>
            <person name="Grunwald N.J."/>
            <person name="Putnam M.L."/>
            <person name="Chang J.H."/>
        </authorList>
    </citation>
    <scope>NUCLEOTIDE SEQUENCE [LARGE SCALE GENOMIC DNA]</scope>
    <source>
        <strain evidence="1 2">DSM 15933</strain>
    </source>
</reference>
<comment type="caution">
    <text evidence="1">The sequence shown here is derived from an EMBL/GenBank/DDBJ whole genome shotgun (WGS) entry which is preliminary data.</text>
</comment>
<dbReference type="Pfam" id="PF16154">
    <property type="entry name" value="DUF4862"/>
    <property type="match status" value="1"/>
</dbReference>
<evidence type="ECO:0000313" key="2">
    <source>
        <dbReference type="Proteomes" id="UP000241085"/>
    </source>
</evidence>
<protein>
    <recommendedName>
        <fullName evidence="3">DUF4862 domain-containing protein</fullName>
    </recommendedName>
</protein>
<accession>A0A2T4UQD4</accession>
<sequence>MIVGAYPSAPERARLDAAAFDAFHERIALVTGCSGFEIPFGSAFVPEEEAMLRLLARSGRHVLTLLPAVLEGGVGLASADEARRGAAVALTRRALAAAAAVNDREGRLVIDSVLVHSAPTGTSDSSAARAAFARSLDDVSRRNPDGVRLVVEHCDSLEGPDPVKGFLDLGTELEEAARHGLGTAINWGRSWLETRRLDGPLEHARRARDAGTLVALGVSGASDVATRLGPAFSDAHLPVRTARAAREGFGAGLLDPVVLAEFLAVAPEALVLTKVAGGEQLLADSAAVVREAVPERVS</sequence>
<dbReference type="InterPro" id="IPR036237">
    <property type="entry name" value="Xyl_isomerase-like_sf"/>
</dbReference>
<proteinExistence type="predicted"/>
<dbReference type="AlphaFoldDB" id="A0A2T4UQD4"/>
<evidence type="ECO:0000313" key="1">
    <source>
        <dbReference type="EMBL" id="PTL71730.1"/>
    </source>
</evidence>
<dbReference type="Proteomes" id="UP000241085">
    <property type="component" value="Unassembled WGS sequence"/>
</dbReference>
<dbReference type="SUPFAM" id="SSF51658">
    <property type="entry name" value="Xylose isomerase-like"/>
    <property type="match status" value="1"/>
</dbReference>
<dbReference type="InterPro" id="IPR032344">
    <property type="entry name" value="DUF4862"/>
</dbReference>
<evidence type="ECO:0008006" key="3">
    <source>
        <dbReference type="Google" id="ProtNLM"/>
    </source>
</evidence>
<dbReference type="Gene3D" id="3.20.20.150">
    <property type="entry name" value="Divalent-metal-dependent TIM barrel enzymes"/>
    <property type="match status" value="1"/>
</dbReference>
<organism evidence="1 2">
    <name type="scientific">Rathayibacter caricis DSM 15933</name>
    <dbReference type="NCBI Taxonomy" id="1328867"/>
    <lineage>
        <taxon>Bacteria</taxon>
        <taxon>Bacillati</taxon>
        <taxon>Actinomycetota</taxon>
        <taxon>Actinomycetes</taxon>
        <taxon>Micrococcales</taxon>
        <taxon>Microbacteriaceae</taxon>
        <taxon>Rathayibacter</taxon>
    </lineage>
</organism>
<dbReference type="EMBL" id="PZPL01000001">
    <property type="protein sequence ID" value="PTL71730.1"/>
    <property type="molecule type" value="Genomic_DNA"/>
</dbReference>